<feature type="domain" description="Calcium-activated potassium channel BK alpha subunit" evidence="14">
    <location>
        <begin position="424"/>
        <end position="511"/>
    </location>
</feature>
<dbReference type="OMA" id="SYSPYKR"/>
<dbReference type="Gene3D" id="1.10.287.70">
    <property type="match status" value="1"/>
</dbReference>
<dbReference type="EMBL" id="JH159173">
    <property type="protein sequence ID" value="EGZ04853.1"/>
    <property type="molecule type" value="Genomic_DNA"/>
</dbReference>
<evidence type="ECO:0000256" key="5">
    <source>
        <dbReference type="ARBA" id="ARBA00022826"/>
    </source>
</evidence>
<evidence type="ECO:0000259" key="14">
    <source>
        <dbReference type="Pfam" id="PF03493"/>
    </source>
</evidence>
<feature type="transmembrane region" description="Helical" evidence="12">
    <location>
        <begin position="217"/>
        <end position="238"/>
    </location>
</feature>
<feature type="domain" description="RCK N-terminal" evidence="15">
    <location>
        <begin position="286"/>
        <end position="404"/>
    </location>
</feature>
<evidence type="ECO:0000256" key="4">
    <source>
        <dbReference type="ARBA" id="ARBA00022692"/>
    </source>
</evidence>
<dbReference type="GeneID" id="20662122"/>
<evidence type="ECO:0000256" key="1">
    <source>
        <dbReference type="ARBA" id="ARBA00004141"/>
    </source>
</evidence>
<dbReference type="RefSeq" id="XP_009539695.1">
    <property type="nucleotide sequence ID" value="XM_009541400.1"/>
</dbReference>
<comment type="subcellular location">
    <subcellularLocation>
        <location evidence="1">Membrane</location>
        <topology evidence="1">Multi-pass membrane protein</topology>
    </subcellularLocation>
</comment>
<evidence type="ECO:0000256" key="8">
    <source>
        <dbReference type="ARBA" id="ARBA00023065"/>
    </source>
</evidence>
<dbReference type="InterPro" id="IPR003148">
    <property type="entry name" value="RCK_N"/>
</dbReference>
<dbReference type="InterPro" id="IPR047871">
    <property type="entry name" value="K_chnl_Slo-like"/>
</dbReference>
<dbReference type="SUPFAM" id="SSF81324">
    <property type="entry name" value="Voltage-gated potassium channels"/>
    <property type="match status" value="1"/>
</dbReference>
<keyword evidence="3" id="KW-0633">Potassium transport</keyword>
<dbReference type="InParanoid" id="G5AI24"/>
<gene>
    <name evidence="16" type="ORF">PHYSODRAFT_535373</name>
</gene>
<feature type="transmembrane region" description="Helical" evidence="12">
    <location>
        <begin position="177"/>
        <end position="197"/>
    </location>
</feature>
<feature type="transmembrane region" description="Helical" evidence="12">
    <location>
        <begin position="114"/>
        <end position="134"/>
    </location>
</feature>
<evidence type="ECO:0000313" key="16">
    <source>
        <dbReference type="EMBL" id="EGZ04853.1"/>
    </source>
</evidence>
<feature type="region of interest" description="Disordered" evidence="11">
    <location>
        <begin position="689"/>
        <end position="710"/>
    </location>
</feature>
<evidence type="ECO:0000256" key="7">
    <source>
        <dbReference type="ARBA" id="ARBA00022989"/>
    </source>
</evidence>
<dbReference type="Pfam" id="PF00520">
    <property type="entry name" value="Ion_trans"/>
    <property type="match status" value="1"/>
</dbReference>
<feature type="domain" description="RCK N-terminal" evidence="15">
    <location>
        <begin position="823"/>
        <end position="940"/>
    </location>
</feature>
<feature type="compositionally biased region" description="Polar residues" evidence="11">
    <location>
        <begin position="766"/>
        <end position="777"/>
    </location>
</feature>
<reference evidence="16 17" key="1">
    <citation type="journal article" date="2006" name="Science">
        <title>Phytophthora genome sequences uncover evolutionary origins and mechanisms of pathogenesis.</title>
        <authorList>
            <person name="Tyler B.M."/>
            <person name="Tripathy S."/>
            <person name="Zhang X."/>
            <person name="Dehal P."/>
            <person name="Jiang R.H."/>
            <person name="Aerts A."/>
            <person name="Arredondo F.D."/>
            <person name="Baxter L."/>
            <person name="Bensasson D."/>
            <person name="Beynon J.L."/>
            <person name="Chapman J."/>
            <person name="Damasceno C.M."/>
            <person name="Dorrance A.E."/>
            <person name="Dou D."/>
            <person name="Dickerman A.W."/>
            <person name="Dubchak I.L."/>
            <person name="Garbelotto M."/>
            <person name="Gijzen M."/>
            <person name="Gordon S.G."/>
            <person name="Govers F."/>
            <person name="Grunwald N.J."/>
            <person name="Huang W."/>
            <person name="Ivors K.L."/>
            <person name="Jones R.W."/>
            <person name="Kamoun S."/>
            <person name="Krampis K."/>
            <person name="Lamour K.H."/>
            <person name="Lee M.K."/>
            <person name="McDonald W.H."/>
            <person name="Medina M."/>
            <person name="Meijer H.J."/>
            <person name="Nordberg E.K."/>
            <person name="Maclean D.J."/>
            <person name="Ospina-Giraldo M.D."/>
            <person name="Morris P.F."/>
            <person name="Phuntumart V."/>
            <person name="Putnam N.H."/>
            <person name="Rash S."/>
            <person name="Rose J.K."/>
            <person name="Sakihama Y."/>
            <person name="Salamov A.A."/>
            <person name="Savidor A."/>
            <person name="Scheuring C.F."/>
            <person name="Smith B.M."/>
            <person name="Sobral B.W."/>
            <person name="Terry A."/>
            <person name="Torto-Alalibo T.A."/>
            <person name="Win J."/>
            <person name="Xu Z."/>
            <person name="Zhang H."/>
            <person name="Grigoriev I.V."/>
            <person name="Rokhsar D.S."/>
            <person name="Boore J.L."/>
        </authorList>
    </citation>
    <scope>NUCLEOTIDE SEQUENCE [LARGE SCALE GENOMIC DNA]</scope>
    <source>
        <strain evidence="16 17">P6497</strain>
    </source>
</reference>
<dbReference type="Pfam" id="PF22614">
    <property type="entry name" value="Slo-like_RCK"/>
    <property type="match status" value="2"/>
</dbReference>
<evidence type="ECO:0000256" key="3">
    <source>
        <dbReference type="ARBA" id="ARBA00022538"/>
    </source>
</evidence>
<feature type="domain" description="Ion transport" evidence="13">
    <location>
        <begin position="59"/>
        <end position="259"/>
    </location>
</feature>
<dbReference type="InterPro" id="IPR005821">
    <property type="entry name" value="Ion_trans_dom"/>
</dbReference>
<accession>G5AI24</accession>
<sequence length="1124" mass="127154">MHEPTHKWKRPVGQDLLRRSAKRMRRSIKRRMKGESRRQWIERNLHDSEVGIVLDVIQCLLSSTMVIAMTQLNWKHPDTNFTTEYLVIDTLNLVATLANLGLRFYSASNRKSFLLHWLSVVEIICVLPLLVEFITGSTGTGPNTYAFRLLMMLRVMRLLQFYRLLRLAKSAKLRQGLLICLTTSCIIICGALFMQTIEYCDPAYKGTQVSGENCQDMTFLDAIYFVCITIATVGFGDVAPKSSIGKAFDVGLIFFAGVLIPLQISGYSYILSRETAFDKKYVPDKSTQHVLLCGEVENGALLFFLHNWLHKDEERRTRRKVVILAPTLPSNDLRRVLLHPEYEQRVIYLQGSAMVAADLQRAAAPSAEFCFVMVKKHSETLDQNDTAANLITCSVRKNNRHAPLHVQVSRFDNTRHFHISGATAVICLEQLKLAFFGKCLWIRGLNPFLGNLIQKFSHAEECRGYWLSDYLSGCEQKICEAALPPFLLNMSSYRSLAVLLYREFGVPVIGLRTLEDTTAVYPIDDELSDANFLSIFFIGRGNDIASKIEKLTPAVFARYPDIAPASFGVGDSRNIRTMATILTAAIEHKMPFGRRVSMGFGRDRRTSSTPEKTVARTRSRRILSTKSFRMSMFSTHNLEKVAPVDREDDQQSEPVYADEANPVHNSTEENRLDARRFSRMQTELSQLTMDQNYSLGNPVDPPEVPDHKPPKPVVPVIALTPAELVKKATAAPSGRSKDPIVKPLSSRMPLSARSARSARERSTHSITEQSSDKTLTATEDDNHPSSWEPAPLTRPSVAASGNLRTRIRHLSLCFRRDPPPITLRDHFVVCGLPSNYEDFLANLSDFNEQVAGIVFITQRNVTEKDLMAHQLHERLYFVRGSPLSMHVFHTSRMFHARSILIMSYCGMERTGSMDVEANDQGNTDENMADVDAITTHRFISEALQNELSRLQINGINETRPMPFIVAEMIRPSNVKFLIDRSGSLYDENAAANESRQRDLLKEVKFIDSSFFSPLYTSGHIYFSNFMDALMGSCSNQQLMIEMVTQLVISGNMSMKMPNRVQRSRHRLTQIPAPERYYFRPYALLSIMTLGIYRSASTRTSPQHVLTNPPGDELVTPQDLLFVIK</sequence>
<feature type="transmembrane region" description="Helical" evidence="12">
    <location>
        <begin position="146"/>
        <end position="165"/>
    </location>
</feature>
<evidence type="ECO:0000256" key="12">
    <source>
        <dbReference type="SAM" id="Phobius"/>
    </source>
</evidence>
<dbReference type="InterPro" id="IPR003929">
    <property type="entry name" value="K_chnl_BK_asu"/>
</dbReference>
<feature type="region of interest" description="Disordered" evidence="11">
    <location>
        <begin position="727"/>
        <end position="799"/>
    </location>
</feature>
<organism evidence="16 17">
    <name type="scientific">Phytophthora sojae (strain P6497)</name>
    <name type="common">Soybean stem and root rot agent</name>
    <name type="synonym">Phytophthora megasperma f. sp. glycines</name>
    <dbReference type="NCBI Taxonomy" id="1094619"/>
    <lineage>
        <taxon>Eukaryota</taxon>
        <taxon>Sar</taxon>
        <taxon>Stramenopiles</taxon>
        <taxon>Oomycota</taxon>
        <taxon>Peronosporomycetes</taxon>
        <taxon>Peronosporales</taxon>
        <taxon>Peronosporaceae</taxon>
        <taxon>Phytophthora</taxon>
    </lineage>
</organism>
<dbReference type="Gene3D" id="3.40.50.720">
    <property type="entry name" value="NAD(P)-binding Rossmann-like Domain"/>
    <property type="match status" value="2"/>
</dbReference>
<evidence type="ECO:0000256" key="11">
    <source>
        <dbReference type="SAM" id="MobiDB-lite"/>
    </source>
</evidence>
<keyword evidence="7 12" id="KW-1133">Transmembrane helix</keyword>
<evidence type="ECO:0000256" key="2">
    <source>
        <dbReference type="ARBA" id="ARBA00022448"/>
    </source>
</evidence>
<keyword evidence="8" id="KW-0406">Ion transport</keyword>
<keyword evidence="5" id="KW-0631">Potassium channel</keyword>
<dbReference type="Gene3D" id="1.20.120.350">
    <property type="entry name" value="Voltage-gated potassium channels. Chain C"/>
    <property type="match status" value="1"/>
</dbReference>
<keyword evidence="6" id="KW-0630">Potassium</keyword>
<dbReference type="AlphaFoldDB" id="G5AI24"/>
<keyword evidence="10" id="KW-0407">Ion channel</keyword>
<keyword evidence="4 12" id="KW-0812">Transmembrane</keyword>
<dbReference type="KEGG" id="psoj:PHYSODRAFT_535373"/>
<keyword evidence="2" id="KW-0813">Transport</keyword>
<evidence type="ECO:0000259" key="13">
    <source>
        <dbReference type="Pfam" id="PF00520"/>
    </source>
</evidence>
<feature type="transmembrane region" description="Helical" evidence="12">
    <location>
        <begin position="85"/>
        <end position="102"/>
    </location>
</feature>
<evidence type="ECO:0000313" key="17">
    <source>
        <dbReference type="Proteomes" id="UP000002640"/>
    </source>
</evidence>
<feature type="compositionally biased region" description="Low complexity" evidence="11">
    <location>
        <begin position="745"/>
        <end position="755"/>
    </location>
</feature>
<name>G5AI24_PHYSP</name>
<dbReference type="InterPro" id="IPR027359">
    <property type="entry name" value="Volt_channel_dom_sf"/>
</dbReference>
<feature type="transmembrane region" description="Helical" evidence="12">
    <location>
        <begin position="250"/>
        <end position="270"/>
    </location>
</feature>
<keyword evidence="17" id="KW-1185">Reference proteome</keyword>
<evidence type="ECO:0000256" key="9">
    <source>
        <dbReference type="ARBA" id="ARBA00023136"/>
    </source>
</evidence>
<evidence type="ECO:0008006" key="18">
    <source>
        <dbReference type="Google" id="ProtNLM"/>
    </source>
</evidence>
<dbReference type="GO" id="GO:0005267">
    <property type="term" value="F:potassium channel activity"/>
    <property type="evidence" value="ECO:0007669"/>
    <property type="project" value="UniProtKB-KW"/>
</dbReference>
<evidence type="ECO:0000256" key="6">
    <source>
        <dbReference type="ARBA" id="ARBA00022958"/>
    </source>
</evidence>
<evidence type="ECO:0000256" key="10">
    <source>
        <dbReference type="ARBA" id="ARBA00023303"/>
    </source>
</evidence>
<feature type="transmembrane region" description="Helical" evidence="12">
    <location>
        <begin position="52"/>
        <end position="73"/>
    </location>
</feature>
<dbReference type="GO" id="GO:0016020">
    <property type="term" value="C:membrane"/>
    <property type="evidence" value="ECO:0007669"/>
    <property type="project" value="UniProtKB-SubCell"/>
</dbReference>
<dbReference type="Proteomes" id="UP000002640">
    <property type="component" value="Unassembled WGS sequence"/>
</dbReference>
<dbReference type="PANTHER" id="PTHR10027:SF10">
    <property type="entry name" value="SLOWPOKE 2, ISOFORM D"/>
    <property type="match status" value="1"/>
</dbReference>
<evidence type="ECO:0000259" key="15">
    <source>
        <dbReference type="Pfam" id="PF22614"/>
    </source>
</evidence>
<dbReference type="Pfam" id="PF03493">
    <property type="entry name" value="BK_channel_a"/>
    <property type="match status" value="1"/>
</dbReference>
<proteinExistence type="predicted"/>
<keyword evidence="9 12" id="KW-0472">Membrane</keyword>
<protein>
    <recommendedName>
        <fullName evidence="18">Voltage-gated Ion Channel (VIC) Superfamily</fullName>
    </recommendedName>
</protein>
<dbReference type="PANTHER" id="PTHR10027">
    <property type="entry name" value="CALCIUM-ACTIVATED POTASSIUM CHANNEL ALPHA CHAIN"/>
    <property type="match status" value="1"/>
</dbReference>